<evidence type="ECO:0000313" key="2">
    <source>
        <dbReference type="Proteomes" id="UP001363010"/>
    </source>
</evidence>
<protein>
    <submittedName>
        <fullName evidence="1">Uncharacterized protein</fullName>
    </submittedName>
</protein>
<dbReference type="Proteomes" id="UP001363010">
    <property type="component" value="Unassembled WGS sequence"/>
</dbReference>
<gene>
    <name evidence="1" type="ORF">WKW80_20045</name>
</gene>
<keyword evidence="2" id="KW-1185">Reference proteome</keyword>
<name>A0ABU8W2M8_9BURK</name>
<proteinExistence type="predicted"/>
<accession>A0ABU8W2M8</accession>
<comment type="caution">
    <text evidence="1">The sequence shown here is derived from an EMBL/GenBank/DDBJ whole genome shotgun (WGS) entry which is preliminary data.</text>
</comment>
<organism evidence="1 2">
    <name type="scientific">Variovorax humicola</name>
    <dbReference type="NCBI Taxonomy" id="1769758"/>
    <lineage>
        <taxon>Bacteria</taxon>
        <taxon>Pseudomonadati</taxon>
        <taxon>Pseudomonadota</taxon>
        <taxon>Betaproteobacteria</taxon>
        <taxon>Burkholderiales</taxon>
        <taxon>Comamonadaceae</taxon>
        <taxon>Variovorax</taxon>
    </lineage>
</organism>
<reference evidence="1 2" key="1">
    <citation type="submission" date="2024-03" db="EMBL/GenBank/DDBJ databases">
        <title>Novel species of the genus Variovorax.</title>
        <authorList>
            <person name="Liu Q."/>
            <person name="Xin Y.-H."/>
        </authorList>
    </citation>
    <scope>NUCLEOTIDE SEQUENCE [LARGE SCALE GENOMIC DNA]</scope>
    <source>
        <strain evidence="1 2">KACC 18501</strain>
    </source>
</reference>
<dbReference type="RefSeq" id="WP_340365336.1">
    <property type="nucleotide sequence ID" value="NZ_JBBKZV010000013.1"/>
</dbReference>
<sequence length="309" mass="33607">MIEQFGIITNCTARKRALEPVARLRPAQLKGDAAKVADRWWSATANTQATTTAGELYLGRAMAESKAVAAQLRGSLHVISAGLGLAAKDDPVPNYDMTVSSGPGSLAPVLAAAGSNTADWWQELNARKGTPSPVSQLVNRSSATRFLIALPSAYVEMLECDLAQIADKALSRLCIFTSTSGAKSVPPRLQACVLPYDERLEGQQGYAGTRSDFPQRAMRHFVEKLQGHYLDSAPAQAAVRQALDLLQKPTIPQRVRKTDAEILDLIRAQWCHHAGSSSRLHRYLRDTALVACEQARFGGLWRQVKAEMS</sequence>
<dbReference type="EMBL" id="JBBKZV010000013">
    <property type="protein sequence ID" value="MEJ8824300.1"/>
    <property type="molecule type" value="Genomic_DNA"/>
</dbReference>
<evidence type="ECO:0000313" key="1">
    <source>
        <dbReference type="EMBL" id="MEJ8824300.1"/>
    </source>
</evidence>